<evidence type="ECO:0000313" key="2">
    <source>
        <dbReference type="EMBL" id="KAK8895208.1"/>
    </source>
</evidence>
<keyword evidence="3" id="KW-1185">Reference proteome</keyword>
<protein>
    <submittedName>
        <fullName evidence="2">Uncharacterized protein</fullName>
    </submittedName>
</protein>
<dbReference type="Proteomes" id="UP001470230">
    <property type="component" value="Unassembled WGS sequence"/>
</dbReference>
<proteinExistence type="predicted"/>
<dbReference type="EMBL" id="JAPFFF010000003">
    <property type="protein sequence ID" value="KAK8895208.1"/>
    <property type="molecule type" value="Genomic_DNA"/>
</dbReference>
<name>A0ABR2KVR5_9EUKA</name>
<organism evidence="2 3">
    <name type="scientific">Tritrichomonas musculus</name>
    <dbReference type="NCBI Taxonomy" id="1915356"/>
    <lineage>
        <taxon>Eukaryota</taxon>
        <taxon>Metamonada</taxon>
        <taxon>Parabasalia</taxon>
        <taxon>Tritrichomonadida</taxon>
        <taxon>Tritrichomonadidae</taxon>
        <taxon>Tritrichomonas</taxon>
    </lineage>
</organism>
<gene>
    <name evidence="2" type="ORF">M9Y10_023650</name>
</gene>
<evidence type="ECO:0000313" key="3">
    <source>
        <dbReference type="Proteomes" id="UP001470230"/>
    </source>
</evidence>
<accession>A0ABR2KVR5</accession>
<feature type="compositionally biased region" description="Polar residues" evidence="1">
    <location>
        <begin position="1"/>
        <end position="12"/>
    </location>
</feature>
<evidence type="ECO:0000256" key="1">
    <source>
        <dbReference type="SAM" id="MobiDB-lite"/>
    </source>
</evidence>
<comment type="caution">
    <text evidence="2">The sequence shown here is derived from an EMBL/GenBank/DDBJ whole genome shotgun (WGS) entry which is preliminary data.</text>
</comment>
<feature type="region of interest" description="Disordered" evidence="1">
    <location>
        <begin position="1"/>
        <end position="29"/>
    </location>
</feature>
<sequence>MTTTDSENNNNGELPLPKKIEPKKKAKRGSSAECQIVAQLLENFIPENSIAFIRLKEKYGFGLTHAECQSIADVISIHLGIKLEREARRRFPSLIKWFDDNWTSIEPNLKFLILSVKENPQEILNDIIVNH</sequence>
<reference evidence="2 3" key="1">
    <citation type="submission" date="2024-04" db="EMBL/GenBank/DDBJ databases">
        <title>Tritrichomonas musculus Genome.</title>
        <authorList>
            <person name="Alves-Ferreira E."/>
            <person name="Grigg M."/>
            <person name="Lorenzi H."/>
            <person name="Galac M."/>
        </authorList>
    </citation>
    <scope>NUCLEOTIDE SEQUENCE [LARGE SCALE GENOMIC DNA]</scope>
    <source>
        <strain evidence="2 3">EAF2021</strain>
    </source>
</reference>